<organism evidence="1 2">
    <name type="scientific">Phocaeicola coprocola DSM 17136</name>
    <dbReference type="NCBI Taxonomy" id="470145"/>
    <lineage>
        <taxon>Bacteria</taxon>
        <taxon>Pseudomonadati</taxon>
        <taxon>Bacteroidota</taxon>
        <taxon>Bacteroidia</taxon>
        <taxon>Bacteroidales</taxon>
        <taxon>Bacteroidaceae</taxon>
        <taxon>Phocaeicola</taxon>
    </lineage>
</organism>
<name>B3JED7_9BACT</name>
<reference evidence="1 2" key="2">
    <citation type="submission" date="2008-04" db="EMBL/GenBank/DDBJ databases">
        <authorList>
            <person name="Fulton L."/>
            <person name="Clifton S."/>
            <person name="Fulton B."/>
            <person name="Xu J."/>
            <person name="Minx P."/>
            <person name="Pepin K.H."/>
            <person name="Johnson M."/>
            <person name="Thiruvilangam P."/>
            <person name="Bhonagiri V."/>
            <person name="Nash W.E."/>
            <person name="Mardis E.R."/>
            <person name="Wilson R.K."/>
        </authorList>
    </citation>
    <scope>NUCLEOTIDE SEQUENCE [LARGE SCALE GENOMIC DNA]</scope>
    <source>
        <strain evidence="1 2">DSM 17136</strain>
    </source>
</reference>
<reference evidence="1 2" key="1">
    <citation type="submission" date="2008-04" db="EMBL/GenBank/DDBJ databases">
        <title>Draft genome sequence of Bacteroides coprocola (DSM 17136).</title>
        <authorList>
            <person name="Sudarsanam P."/>
            <person name="Ley R."/>
            <person name="Guruge J."/>
            <person name="Turnbaugh P.J."/>
            <person name="Mahowald M."/>
            <person name="Liep D."/>
            <person name="Gordon J."/>
        </authorList>
    </citation>
    <scope>NUCLEOTIDE SEQUENCE [LARGE SCALE GENOMIC DNA]</scope>
    <source>
        <strain evidence="1 2">DSM 17136</strain>
    </source>
</reference>
<accession>B3JED7</accession>
<dbReference type="AlphaFoldDB" id="B3JED7"/>
<sequence length="73" mass="8570">MNEKKEMMADMVKNLALLLMEKNRKLTMEQALSFVFNSDTYQKVMNEEAAFYYQSPKYVFAFLEEELLTGKVG</sequence>
<dbReference type="OrthoDB" id="9802756at2"/>
<proteinExistence type="predicted"/>
<dbReference type="eggNOG" id="ENOG502ZDM4">
    <property type="taxonomic scope" value="Bacteria"/>
</dbReference>
<evidence type="ECO:0000313" key="2">
    <source>
        <dbReference type="Proteomes" id="UP000003146"/>
    </source>
</evidence>
<dbReference type="HOGENOM" id="CLU_190466_1_0_10"/>
<evidence type="ECO:0008006" key="3">
    <source>
        <dbReference type="Google" id="ProtNLM"/>
    </source>
</evidence>
<dbReference type="Proteomes" id="UP000003146">
    <property type="component" value="Unassembled WGS sequence"/>
</dbReference>
<dbReference type="RefSeq" id="WP_007567980.1">
    <property type="nucleotide sequence ID" value="NZ_DS981465.1"/>
</dbReference>
<protein>
    <recommendedName>
        <fullName evidence="3">DUF3791 domain-containing protein</fullName>
    </recommendedName>
</protein>
<dbReference type="STRING" id="470145.BACCOP_00228"/>
<gene>
    <name evidence="1" type="ORF">BACCOP_00228</name>
</gene>
<dbReference type="EMBL" id="ABIY02000022">
    <property type="protein sequence ID" value="EDV02669.1"/>
    <property type="molecule type" value="Genomic_DNA"/>
</dbReference>
<comment type="caution">
    <text evidence="1">The sequence shown here is derived from an EMBL/GenBank/DDBJ whole genome shotgun (WGS) entry which is preliminary data.</text>
</comment>
<evidence type="ECO:0000313" key="1">
    <source>
        <dbReference type="EMBL" id="EDV02669.1"/>
    </source>
</evidence>